<comment type="caution">
    <text evidence="6">The sequence shown here is derived from an EMBL/GenBank/DDBJ whole genome shotgun (WGS) entry which is preliminary data.</text>
</comment>
<evidence type="ECO:0000256" key="5">
    <source>
        <dbReference type="SAM" id="Phobius"/>
    </source>
</evidence>
<organism evidence="6 7">
    <name type="scientific">Tetracentron sinense</name>
    <name type="common">Spur-leaf</name>
    <dbReference type="NCBI Taxonomy" id="13715"/>
    <lineage>
        <taxon>Eukaryota</taxon>
        <taxon>Viridiplantae</taxon>
        <taxon>Streptophyta</taxon>
        <taxon>Embryophyta</taxon>
        <taxon>Tracheophyta</taxon>
        <taxon>Spermatophyta</taxon>
        <taxon>Magnoliopsida</taxon>
        <taxon>Trochodendrales</taxon>
        <taxon>Trochodendraceae</taxon>
        <taxon>Tetracentron</taxon>
    </lineage>
</organism>
<feature type="compositionally biased region" description="Basic and acidic residues" evidence="4">
    <location>
        <begin position="911"/>
        <end position="920"/>
    </location>
</feature>
<dbReference type="AlphaFoldDB" id="A0A835DP37"/>
<dbReference type="InterPro" id="IPR036259">
    <property type="entry name" value="MFS_trans_sf"/>
</dbReference>
<feature type="region of interest" description="Disordered" evidence="4">
    <location>
        <begin position="741"/>
        <end position="760"/>
    </location>
</feature>
<keyword evidence="5" id="KW-0812">Transmembrane</keyword>
<feature type="compositionally biased region" description="Basic and acidic residues" evidence="4">
    <location>
        <begin position="940"/>
        <end position="951"/>
    </location>
</feature>
<name>A0A835DP37_TETSI</name>
<feature type="region of interest" description="Disordered" evidence="4">
    <location>
        <begin position="60"/>
        <end position="324"/>
    </location>
</feature>
<feature type="region of interest" description="Disordered" evidence="4">
    <location>
        <begin position="1"/>
        <end position="36"/>
    </location>
</feature>
<dbReference type="SMART" id="SM00784">
    <property type="entry name" value="SPT2"/>
    <property type="match status" value="1"/>
</dbReference>
<feature type="transmembrane region" description="Helical" evidence="5">
    <location>
        <begin position="1117"/>
        <end position="1138"/>
    </location>
</feature>
<dbReference type="GO" id="GO:0005730">
    <property type="term" value="C:nucleolus"/>
    <property type="evidence" value="ECO:0007669"/>
    <property type="project" value="TreeGrafter"/>
</dbReference>
<accession>A0A835DP37</accession>
<dbReference type="Pfam" id="PF07690">
    <property type="entry name" value="MFS_1"/>
    <property type="match status" value="2"/>
</dbReference>
<dbReference type="Pfam" id="PF08243">
    <property type="entry name" value="SPT2"/>
    <property type="match status" value="1"/>
</dbReference>
<evidence type="ECO:0000256" key="1">
    <source>
        <dbReference type="ARBA" id="ARBA00006461"/>
    </source>
</evidence>
<feature type="transmembrane region" description="Helical" evidence="5">
    <location>
        <begin position="423"/>
        <end position="443"/>
    </location>
</feature>
<sequence length="1169" mass="128101">MRQRLKESLRKRMKKESGSVLSQSQEKKKKLPYDNYGSFFGPSQPVIAQRVIQESKSILETQHLQSRASNSYHSNKKSPASTAARTKPGVLDQPPRANNELKMKVQKLKDTRDYSFLFSDDTELPAPTKVPPPRNDSVRNSDGRSAQVLPKSKQPTSKPSSQVFNGREERKPVSINRPLQPKAGLNKLAGSSRPNLTSVDPRKQLGSNAGNGPGRPVGSKGLPSKLPAATMYKKASAVVAKNPVPVGHKTPSSKLHSSVPKQNLQQKKEFRNPNTAKVMPKQLVSSSKPQIKPPKHIPSRATMQEQHPKKKPVRQYSDEDDDDEDVKAISMIRSMFRYNPKKFAGADDDDSDMEANYDDILKEERRRLLGIFCVINMLNYVDRGAIASNGVNGSLRTCTDSGICTAGSGIQGDFNLDYFEDGLLSSAFMVGLLVASPIFASLSKSHNPFRLIGVGLSVWTFATAACGFSFDFWSIMICRMLVGFGEASFISLAAPFIDDNAPVAQCWAWKHAVPCDWNPLRSVEQADNRQKMLGKAAGLKSVRKHAEILAKTAWLSVFYMCIPTGIALGYIYGGLVGDYFSWRYAFWVEAILMLPFAVLGFVMKPLQLKGFVPVESKKALTSIETVAPEVEEEIPNFSKDRVGVELRCEVDSGSVFLETQPNGPLCSGRGLLCSVMRGPVGSSNEEGVGVGVGPVVLAGEAQEVQVGRSFELVDVREGQKPMEFPELGEEAQISKVLRLERRGEGSRPSTGESDQFRRPVSSLEKGTGFVTPNLGVCKARKGGWSSEEKSQEKEVGIGSDQGFENLVPNNQLLGGRIWEGGSEDSELEHYTLLVFSELVMDLSMSGLEVENQPPGEAGPGEKGFALGTLSAQFFAKQNQVEKVDATRGVSHQSLEASNYGGATILLSRKDSIGSRGERQDLPSADFLGTRDQGNTTVLDSNKEPDGAEQEQRVECHNLGSHKTLLPLMSKGEVSKWVVHQMETVGKTLGVLSEGHEVEVRSLFRRIEGGEEGGRSCPKDLQKILIADTEISNDKGSMLAGNEELCDHTSKNPSMSIRAFDVSNQFSRFLKEMKVLLLDKVYVINVLGYIAYNFVIGAYSYWGPKAGYDIYHMSNADLMFGGITIVCGIFGTLAGGYVLDCMSSTISNAFKEDVYEKTYLTFDVSSLETP</sequence>
<dbReference type="SUPFAM" id="SSF103473">
    <property type="entry name" value="MFS general substrate transporter"/>
    <property type="match status" value="3"/>
</dbReference>
<dbReference type="GO" id="GO:0006334">
    <property type="term" value="P:nucleosome assembly"/>
    <property type="evidence" value="ECO:0007669"/>
    <property type="project" value="TreeGrafter"/>
</dbReference>
<keyword evidence="2" id="KW-0175">Coiled coil</keyword>
<dbReference type="PANTHER" id="PTHR22691:SF8">
    <property type="entry name" value="PROTEIN SPT2 HOMOLOG"/>
    <property type="match status" value="1"/>
</dbReference>
<dbReference type="InterPro" id="IPR013256">
    <property type="entry name" value="Chromatin_SPT2"/>
</dbReference>
<feature type="compositionally biased region" description="Basic and acidic residues" evidence="4">
    <location>
        <begin position="1"/>
        <end position="10"/>
    </location>
</feature>
<feature type="region of interest" description="Disordered" evidence="4">
    <location>
        <begin position="781"/>
        <end position="801"/>
    </location>
</feature>
<dbReference type="PANTHER" id="PTHR22691">
    <property type="entry name" value="YEAST SPT2-RELATED"/>
    <property type="match status" value="1"/>
</dbReference>
<keyword evidence="3" id="KW-1015">Disulfide bond</keyword>
<dbReference type="Proteomes" id="UP000655225">
    <property type="component" value="Unassembled WGS sequence"/>
</dbReference>
<comment type="similarity">
    <text evidence="1">Belongs to the SPT2 family.</text>
</comment>
<evidence type="ECO:0000313" key="7">
    <source>
        <dbReference type="Proteomes" id="UP000655225"/>
    </source>
</evidence>
<reference evidence="6 7" key="1">
    <citation type="submission" date="2020-04" db="EMBL/GenBank/DDBJ databases">
        <title>Plant Genome Project.</title>
        <authorList>
            <person name="Zhang R.-G."/>
        </authorList>
    </citation>
    <scope>NUCLEOTIDE SEQUENCE [LARGE SCALE GENOMIC DNA]</scope>
    <source>
        <strain evidence="6">YNK0</strain>
        <tissue evidence="6">Leaf</tissue>
    </source>
</reference>
<dbReference type="GO" id="GO:0003677">
    <property type="term" value="F:DNA binding"/>
    <property type="evidence" value="ECO:0007669"/>
    <property type="project" value="TreeGrafter"/>
</dbReference>
<dbReference type="EMBL" id="JABCRI010000002">
    <property type="protein sequence ID" value="KAF8410656.1"/>
    <property type="molecule type" value="Genomic_DNA"/>
</dbReference>
<feature type="transmembrane region" description="Helical" evidence="5">
    <location>
        <begin position="584"/>
        <end position="603"/>
    </location>
</feature>
<dbReference type="InterPro" id="IPR004156">
    <property type="entry name" value="OATP"/>
</dbReference>
<keyword evidence="5" id="KW-0472">Membrane</keyword>
<evidence type="ECO:0000256" key="4">
    <source>
        <dbReference type="SAM" id="MobiDB-lite"/>
    </source>
</evidence>
<gene>
    <name evidence="6" type="ORF">HHK36_003188</name>
</gene>
<dbReference type="GO" id="GO:0042393">
    <property type="term" value="F:histone binding"/>
    <property type="evidence" value="ECO:0007669"/>
    <property type="project" value="TreeGrafter"/>
</dbReference>
<dbReference type="GO" id="GO:0016020">
    <property type="term" value="C:membrane"/>
    <property type="evidence" value="ECO:0007669"/>
    <property type="project" value="InterPro"/>
</dbReference>
<keyword evidence="7" id="KW-1185">Reference proteome</keyword>
<dbReference type="Gene3D" id="1.20.1250.20">
    <property type="entry name" value="MFS general substrate transporter like domains"/>
    <property type="match status" value="1"/>
</dbReference>
<feature type="transmembrane region" description="Helical" evidence="5">
    <location>
        <begin position="553"/>
        <end position="572"/>
    </location>
</feature>
<feature type="compositionally biased region" description="Polar residues" evidence="4">
    <location>
        <begin position="250"/>
        <end position="265"/>
    </location>
</feature>
<feature type="compositionally biased region" description="Basic and acidic residues" evidence="4">
    <location>
        <begin position="786"/>
        <end position="795"/>
    </location>
</feature>
<feature type="compositionally biased region" description="Low complexity" evidence="4">
    <location>
        <begin position="150"/>
        <end position="162"/>
    </location>
</feature>
<evidence type="ECO:0000256" key="3">
    <source>
        <dbReference type="ARBA" id="ARBA00023157"/>
    </source>
</evidence>
<dbReference type="GO" id="GO:0022857">
    <property type="term" value="F:transmembrane transporter activity"/>
    <property type="evidence" value="ECO:0007669"/>
    <property type="project" value="InterPro"/>
</dbReference>
<dbReference type="Pfam" id="PF03137">
    <property type="entry name" value="OATP"/>
    <property type="match status" value="1"/>
</dbReference>
<dbReference type="InterPro" id="IPR011701">
    <property type="entry name" value="MFS"/>
</dbReference>
<protein>
    <submittedName>
        <fullName evidence="6">Uncharacterized protein</fullName>
    </submittedName>
</protein>
<proteinExistence type="inferred from homology"/>
<feature type="compositionally biased region" description="Polar residues" evidence="4">
    <location>
        <begin position="60"/>
        <end position="84"/>
    </location>
</feature>
<feature type="transmembrane region" description="Helical" evidence="5">
    <location>
        <begin position="1080"/>
        <end position="1101"/>
    </location>
</feature>
<feature type="transmembrane region" description="Helical" evidence="5">
    <location>
        <begin position="449"/>
        <end position="470"/>
    </location>
</feature>
<feature type="compositionally biased region" description="Basic and acidic residues" evidence="4">
    <location>
        <begin position="99"/>
        <end position="113"/>
    </location>
</feature>
<evidence type="ECO:0000313" key="6">
    <source>
        <dbReference type="EMBL" id="KAF8410656.1"/>
    </source>
</evidence>
<dbReference type="OrthoDB" id="6259853at2759"/>
<feature type="region of interest" description="Disordered" evidence="4">
    <location>
        <begin position="911"/>
        <end position="951"/>
    </location>
</feature>
<evidence type="ECO:0000256" key="2">
    <source>
        <dbReference type="ARBA" id="ARBA00023054"/>
    </source>
</evidence>
<dbReference type="OMA" id="PPRANNE"/>
<keyword evidence="5" id="KW-1133">Transmembrane helix</keyword>
<dbReference type="GO" id="GO:0006360">
    <property type="term" value="P:transcription by RNA polymerase I"/>
    <property type="evidence" value="ECO:0007669"/>
    <property type="project" value="TreeGrafter"/>
</dbReference>